<evidence type="ECO:0000256" key="1">
    <source>
        <dbReference type="SAM" id="MobiDB-lite"/>
    </source>
</evidence>
<feature type="region of interest" description="Disordered" evidence="1">
    <location>
        <begin position="1"/>
        <end position="24"/>
    </location>
</feature>
<protein>
    <submittedName>
        <fullName evidence="2">Uncharacterized protein</fullName>
    </submittedName>
</protein>
<name>A0ABQ6BM10_9CAUL</name>
<evidence type="ECO:0000313" key="3">
    <source>
        <dbReference type="Proteomes" id="UP001156921"/>
    </source>
</evidence>
<proteinExistence type="predicted"/>
<dbReference type="Proteomes" id="UP001156921">
    <property type="component" value="Unassembled WGS sequence"/>
</dbReference>
<accession>A0ABQ6BM10</accession>
<sequence>MAKLHDRPASAPSGRRRDSDMDADVVAAARQELDRRVTALAGASDAG</sequence>
<comment type="caution">
    <text evidence="2">The sequence shown here is derived from an EMBL/GenBank/DDBJ whole genome shotgun (WGS) entry which is preliminary data.</text>
</comment>
<organism evidence="2 3">
    <name type="scientific">Brevundimonas denitrificans</name>
    <dbReference type="NCBI Taxonomy" id="1443434"/>
    <lineage>
        <taxon>Bacteria</taxon>
        <taxon>Pseudomonadati</taxon>
        <taxon>Pseudomonadota</taxon>
        <taxon>Alphaproteobacteria</taxon>
        <taxon>Caulobacterales</taxon>
        <taxon>Caulobacteraceae</taxon>
        <taxon>Brevundimonas</taxon>
    </lineage>
</organism>
<keyword evidence="3" id="KW-1185">Reference proteome</keyword>
<gene>
    <name evidence="2" type="ORF">GCM10007859_27130</name>
</gene>
<dbReference type="EMBL" id="BSOY01000092">
    <property type="protein sequence ID" value="GLS02684.1"/>
    <property type="molecule type" value="Genomic_DNA"/>
</dbReference>
<reference evidence="3" key="1">
    <citation type="journal article" date="2019" name="Int. J. Syst. Evol. Microbiol.">
        <title>The Global Catalogue of Microorganisms (GCM) 10K type strain sequencing project: providing services to taxonomists for standard genome sequencing and annotation.</title>
        <authorList>
            <consortium name="The Broad Institute Genomics Platform"/>
            <consortium name="The Broad Institute Genome Sequencing Center for Infectious Disease"/>
            <person name="Wu L."/>
            <person name="Ma J."/>
        </authorList>
    </citation>
    <scope>NUCLEOTIDE SEQUENCE [LARGE SCALE GENOMIC DNA]</scope>
    <source>
        <strain evidence="3">NBRC 110107</strain>
    </source>
</reference>
<evidence type="ECO:0000313" key="2">
    <source>
        <dbReference type="EMBL" id="GLS02684.1"/>
    </source>
</evidence>